<dbReference type="RefSeq" id="WP_256653642.1">
    <property type="nucleotide sequence ID" value="NZ_JANIAA010000028.1"/>
</dbReference>
<evidence type="ECO:0000259" key="1">
    <source>
        <dbReference type="Pfam" id="PF04149"/>
    </source>
</evidence>
<dbReference type="InterPro" id="IPR007278">
    <property type="entry name" value="DUF397"/>
</dbReference>
<evidence type="ECO:0000313" key="3">
    <source>
        <dbReference type="Proteomes" id="UP001204746"/>
    </source>
</evidence>
<organism evidence="2 3">
    <name type="scientific">Streptomyces rugosispiralis</name>
    <dbReference type="NCBI Taxonomy" id="2967341"/>
    <lineage>
        <taxon>Bacteria</taxon>
        <taxon>Bacillati</taxon>
        <taxon>Actinomycetota</taxon>
        <taxon>Actinomycetes</taxon>
        <taxon>Kitasatosporales</taxon>
        <taxon>Streptomycetaceae</taxon>
        <taxon>Streptomyces</taxon>
    </lineage>
</organism>
<evidence type="ECO:0000313" key="2">
    <source>
        <dbReference type="EMBL" id="MCQ8192787.1"/>
    </source>
</evidence>
<gene>
    <name evidence="2" type="ORF">NP777_31945</name>
</gene>
<reference evidence="2 3" key="1">
    <citation type="submission" date="2022-07" db="EMBL/GenBank/DDBJ databases">
        <authorList>
            <person name="Phongsopitanun W."/>
            <person name="Tanasupawat S."/>
        </authorList>
    </citation>
    <scope>NUCLEOTIDE SEQUENCE [LARGE SCALE GENOMIC DNA]</scope>
    <source>
        <strain evidence="2 3">RCU-064</strain>
    </source>
</reference>
<proteinExistence type="predicted"/>
<feature type="domain" description="DUF397" evidence="1">
    <location>
        <begin position="4"/>
        <end position="57"/>
    </location>
</feature>
<protein>
    <submittedName>
        <fullName evidence="2">DUF397 domain-containing protein</fullName>
    </submittedName>
</protein>
<accession>A0ABT1V667</accession>
<dbReference type="Pfam" id="PF04149">
    <property type="entry name" value="DUF397"/>
    <property type="match status" value="1"/>
</dbReference>
<keyword evidence="3" id="KW-1185">Reference proteome</keyword>
<dbReference type="Proteomes" id="UP001204746">
    <property type="component" value="Unassembled WGS sequence"/>
</dbReference>
<name>A0ABT1V667_9ACTN</name>
<dbReference type="EMBL" id="JANIAA010000028">
    <property type="protein sequence ID" value="MCQ8192787.1"/>
    <property type="molecule type" value="Genomic_DNA"/>
</dbReference>
<comment type="caution">
    <text evidence="2">The sequence shown here is derived from an EMBL/GenBank/DDBJ whole genome shotgun (WGS) entry which is preliminary data.</text>
</comment>
<sequence>MSGAWRKSSYSAGTQGNECVELAATESGAICLRESDDPRAVLTTTPPLLAAFIRAAKAGEFDGLTE</sequence>